<evidence type="ECO:0000256" key="4">
    <source>
        <dbReference type="ARBA" id="ARBA00040194"/>
    </source>
</evidence>
<evidence type="ECO:0000313" key="7">
    <source>
        <dbReference type="Proteomes" id="UP000199206"/>
    </source>
</evidence>
<name>A0A1H7ZAG2_9SPHN</name>
<dbReference type="InterPro" id="IPR002711">
    <property type="entry name" value="HNH"/>
</dbReference>
<gene>
    <name evidence="6" type="ORF">SAMN05192583_0575</name>
</gene>
<accession>A0A1H7ZAG2</accession>
<dbReference type="AlphaFoldDB" id="A0A1H7ZAG2"/>
<dbReference type="InterPro" id="IPR003615">
    <property type="entry name" value="HNH_nuc"/>
</dbReference>
<feature type="domain" description="HNH nuclease" evidence="5">
    <location>
        <begin position="49"/>
        <end position="107"/>
    </location>
</feature>
<dbReference type="RefSeq" id="WP_170841805.1">
    <property type="nucleotide sequence ID" value="NZ_FOCF01000001.1"/>
</dbReference>
<dbReference type="PANTHER" id="PTHR41286:SF1">
    <property type="entry name" value="HNH NUCLEASE YAJD-RELATED"/>
    <property type="match status" value="1"/>
</dbReference>
<proteinExistence type="inferred from homology"/>
<dbReference type="GO" id="GO:0005829">
    <property type="term" value="C:cytosol"/>
    <property type="evidence" value="ECO:0007669"/>
    <property type="project" value="TreeGrafter"/>
</dbReference>
<dbReference type="Gene3D" id="1.10.30.50">
    <property type="match status" value="1"/>
</dbReference>
<dbReference type="GO" id="GO:0004519">
    <property type="term" value="F:endonuclease activity"/>
    <property type="evidence" value="ECO:0007669"/>
    <property type="project" value="UniProtKB-KW"/>
</dbReference>
<evidence type="ECO:0000256" key="2">
    <source>
        <dbReference type="ARBA" id="ARBA00022801"/>
    </source>
</evidence>
<keyword evidence="7" id="KW-1185">Reference proteome</keyword>
<comment type="similarity">
    <text evidence="3">Belongs to the HNH nuclease family.</text>
</comment>
<evidence type="ECO:0000259" key="5">
    <source>
        <dbReference type="SMART" id="SM00507"/>
    </source>
</evidence>
<keyword evidence="1" id="KW-0540">Nuclease</keyword>
<dbReference type="GO" id="GO:0008270">
    <property type="term" value="F:zinc ion binding"/>
    <property type="evidence" value="ECO:0007669"/>
    <property type="project" value="InterPro"/>
</dbReference>
<evidence type="ECO:0000256" key="3">
    <source>
        <dbReference type="ARBA" id="ARBA00038412"/>
    </source>
</evidence>
<organism evidence="6 7">
    <name type="scientific">Sphingomonas gellani</name>
    <dbReference type="NCBI Taxonomy" id="1166340"/>
    <lineage>
        <taxon>Bacteria</taxon>
        <taxon>Pseudomonadati</taxon>
        <taxon>Pseudomonadota</taxon>
        <taxon>Alphaproteobacteria</taxon>
        <taxon>Sphingomonadales</taxon>
        <taxon>Sphingomonadaceae</taxon>
        <taxon>Sphingomonas</taxon>
    </lineage>
</organism>
<dbReference type="CDD" id="cd00085">
    <property type="entry name" value="HNHc"/>
    <property type="match status" value="1"/>
</dbReference>
<dbReference type="PANTHER" id="PTHR41286">
    <property type="entry name" value="HNH NUCLEASE YAJD-RELATED"/>
    <property type="match status" value="1"/>
</dbReference>
<dbReference type="EMBL" id="FOCF01000001">
    <property type="protein sequence ID" value="SEM54507.1"/>
    <property type="molecule type" value="Genomic_DNA"/>
</dbReference>
<protein>
    <recommendedName>
        <fullName evidence="4">Putative HNH nuclease YajD</fullName>
    </recommendedName>
</protein>
<dbReference type="GO" id="GO:0016787">
    <property type="term" value="F:hydrolase activity"/>
    <property type="evidence" value="ECO:0007669"/>
    <property type="project" value="UniProtKB-KW"/>
</dbReference>
<evidence type="ECO:0000256" key="1">
    <source>
        <dbReference type="ARBA" id="ARBA00022722"/>
    </source>
</evidence>
<sequence>MGKLKAIGSNLSSLSPRLGSLEPAARTVDQQRTLFAPWRKWYNTTRWRALRMAILTRDRFTCQWPGCGYMTADTSQLVADHKRPHRGDEVLFWDERNLQTLCKPCHDRKKQAAERGASA</sequence>
<dbReference type="STRING" id="1166340.SAMN05192583_0575"/>
<dbReference type="Pfam" id="PF01844">
    <property type="entry name" value="HNH"/>
    <property type="match status" value="1"/>
</dbReference>
<dbReference type="Proteomes" id="UP000199206">
    <property type="component" value="Unassembled WGS sequence"/>
</dbReference>
<reference evidence="7" key="1">
    <citation type="submission" date="2016-10" db="EMBL/GenBank/DDBJ databases">
        <authorList>
            <person name="Varghese N."/>
            <person name="Submissions S."/>
        </authorList>
    </citation>
    <scope>NUCLEOTIDE SEQUENCE [LARGE SCALE GENOMIC DNA]</scope>
    <source>
        <strain evidence="7">S6-262</strain>
    </source>
</reference>
<evidence type="ECO:0000313" key="6">
    <source>
        <dbReference type="EMBL" id="SEM54507.1"/>
    </source>
</evidence>
<dbReference type="SMART" id="SM00507">
    <property type="entry name" value="HNHc"/>
    <property type="match status" value="1"/>
</dbReference>
<keyword evidence="2" id="KW-0378">Hydrolase</keyword>
<dbReference type="GO" id="GO:0003676">
    <property type="term" value="F:nucleic acid binding"/>
    <property type="evidence" value="ECO:0007669"/>
    <property type="project" value="InterPro"/>
</dbReference>
<keyword evidence="6" id="KW-0255">Endonuclease</keyword>